<dbReference type="Proteomes" id="UP000281572">
    <property type="component" value="Segment"/>
</dbReference>
<accession>A0A385UHW2</accession>
<dbReference type="GeneID" id="55003886"/>
<keyword evidence="2" id="KW-1185">Reference proteome</keyword>
<dbReference type="EMBL" id="MH727550">
    <property type="protein sequence ID" value="AYB69474.1"/>
    <property type="molecule type" value="Genomic_DNA"/>
</dbReference>
<dbReference type="RefSeq" id="YP_009812814.1">
    <property type="nucleotide sequence ID" value="NC_048070.1"/>
</dbReference>
<name>A0A385UHW2_9CAUD</name>
<protein>
    <submittedName>
        <fullName evidence="1">Uncharacterized protein</fullName>
    </submittedName>
</protein>
<organism evidence="1 2">
    <name type="scientific">Corynebacterium phage Juicebox</name>
    <dbReference type="NCBI Taxonomy" id="2301600"/>
    <lineage>
        <taxon>Viruses</taxon>
        <taxon>Duplodnaviria</taxon>
        <taxon>Heunggongvirae</taxon>
        <taxon>Uroviricota</taxon>
        <taxon>Caudoviricetes</taxon>
        <taxon>Juiceboxvirus</taxon>
        <taxon>Juiceboxvirus juicebox</taxon>
    </lineage>
</organism>
<evidence type="ECO:0000313" key="2">
    <source>
        <dbReference type="Proteomes" id="UP000281572"/>
    </source>
</evidence>
<dbReference type="KEGG" id="vg:55003886"/>
<proteinExistence type="predicted"/>
<evidence type="ECO:0000313" key="1">
    <source>
        <dbReference type="EMBL" id="AYB69474.1"/>
    </source>
</evidence>
<gene>
    <name evidence="1" type="primary">45</name>
    <name evidence="1" type="ORF">JUICEBOX_45</name>
</gene>
<reference evidence="2" key="1">
    <citation type="submission" date="2018-08" db="EMBL/GenBank/DDBJ databases">
        <authorList>
            <person name="Pathak A."/>
            <person name="Staton O.A."/>
            <person name="Aldaher A.R."/>
            <person name="Baird K.M."/>
            <person name="Borah A."/>
            <person name="Haggard G.E."/>
            <person name="Meesala S."/>
            <person name="Nealy S.L."/>
            <person name="Ramdas R."/>
            <person name="Rocha M."/>
            <person name="Sristi D."/>
            <person name="Thukral S."/>
            <person name="Walls C.E."/>
            <person name="Waqas M."/>
            <person name="Williams M.R."/>
            <person name="Winters A.K."/>
            <person name="Sahawneh K.J."/>
            <person name="Monti D.L."/>
            <person name="Garlena R.A."/>
            <person name="Russell D.A."/>
            <person name="Pope W.H."/>
            <person name="Jacobs-Sera D."/>
            <person name="Hatfull G.F."/>
        </authorList>
    </citation>
    <scope>NUCLEOTIDE SEQUENCE [LARGE SCALE GENOMIC DNA]</scope>
</reference>
<sequence length="50" mass="5940">MDDEDDDREACRWCDDQAPKRRRQIHRWIEGLQKQPSGEIPGQMTLEEGL</sequence>